<evidence type="ECO:0000256" key="6">
    <source>
        <dbReference type="SAM" id="Phobius"/>
    </source>
</evidence>
<dbReference type="EC" id="3.4.21.-" evidence="8"/>
<evidence type="ECO:0000256" key="2">
    <source>
        <dbReference type="ARBA" id="ARBA00022670"/>
    </source>
</evidence>
<dbReference type="GO" id="GO:0006508">
    <property type="term" value="P:proteolysis"/>
    <property type="evidence" value="ECO:0007669"/>
    <property type="project" value="UniProtKB-KW"/>
</dbReference>
<accession>A0ABW4LSF2</accession>
<dbReference type="Pfam" id="PF13365">
    <property type="entry name" value="Trypsin_2"/>
    <property type="match status" value="1"/>
</dbReference>
<dbReference type="InterPro" id="IPR043504">
    <property type="entry name" value="Peptidase_S1_PA_chymotrypsin"/>
</dbReference>
<dbReference type="GO" id="GO:0008233">
    <property type="term" value="F:peptidase activity"/>
    <property type="evidence" value="ECO:0007669"/>
    <property type="project" value="UniProtKB-KW"/>
</dbReference>
<dbReference type="Gene3D" id="2.30.42.10">
    <property type="match status" value="1"/>
</dbReference>
<dbReference type="SMART" id="SM00228">
    <property type="entry name" value="PDZ"/>
    <property type="match status" value="1"/>
</dbReference>
<dbReference type="Gene3D" id="2.40.10.10">
    <property type="entry name" value="Trypsin-like serine proteases"/>
    <property type="match status" value="2"/>
</dbReference>
<proteinExistence type="inferred from homology"/>
<protein>
    <submittedName>
        <fullName evidence="8">S1C family serine protease</fullName>
        <ecNumber evidence="8">3.4.21.-</ecNumber>
    </submittedName>
</protein>
<feature type="domain" description="PDZ" evidence="7">
    <location>
        <begin position="318"/>
        <end position="385"/>
    </location>
</feature>
<keyword evidence="2 8" id="KW-0645">Protease</keyword>
<keyword evidence="3 8" id="KW-0378">Hydrolase</keyword>
<dbReference type="SUPFAM" id="SSF50156">
    <property type="entry name" value="PDZ domain-like"/>
    <property type="match status" value="1"/>
</dbReference>
<sequence length="428" mass="45847">MENDRQNLYDEPVYEHKIELNQERYSSNQHNQKVSKGMKVKGFLQLVAAGVIGSVLTLTIAPYTDLDDQASNQTISKNEQLSTSSEMYSTANSNGASTPTFSQTSNGSIADTIEIASKAIVGVVNYQQQQNPFSTETAKVESGTGSGVIFKKDDSFAYIITNHHVIEGAENLEVSLYNGTKVEAQLIGSDALTDLAVLKIDSSKAEHALTLGDSSTLRPGDTVLAIGNPLGLDLSRTVTQGIVSATDRTISIPTSAGEWDLQVIQTDAAINPGNSGGALINTNGELVGINSLKISQNGVEGLGFAIPSNDVLPIVNEILENGKIERPYMGVGLASLEEIPPIYLQGLPDHITKGVVVTSVDPNSAAGKAGIQVQDIITAINDTDIHHSNDLRKLLYKEMEIGQEIEVHLYRQGERNTITLTLTSNQTN</sequence>
<evidence type="ECO:0000256" key="5">
    <source>
        <dbReference type="SAM" id="MobiDB-lite"/>
    </source>
</evidence>
<dbReference type="Pfam" id="PF13180">
    <property type="entry name" value="PDZ_2"/>
    <property type="match status" value="1"/>
</dbReference>
<dbReference type="PRINTS" id="PR00834">
    <property type="entry name" value="PROTEASES2C"/>
</dbReference>
<evidence type="ECO:0000256" key="4">
    <source>
        <dbReference type="ARBA" id="ARBA00022825"/>
    </source>
</evidence>
<organism evidence="8 9">
    <name type="scientific">Bacillus salitolerans</name>
    <dbReference type="NCBI Taxonomy" id="1437434"/>
    <lineage>
        <taxon>Bacteria</taxon>
        <taxon>Bacillati</taxon>
        <taxon>Bacillota</taxon>
        <taxon>Bacilli</taxon>
        <taxon>Bacillales</taxon>
        <taxon>Bacillaceae</taxon>
        <taxon>Bacillus</taxon>
    </lineage>
</organism>
<comment type="caution">
    <text evidence="8">The sequence shown here is derived from an EMBL/GenBank/DDBJ whole genome shotgun (WGS) entry which is preliminary data.</text>
</comment>
<evidence type="ECO:0000256" key="1">
    <source>
        <dbReference type="ARBA" id="ARBA00010541"/>
    </source>
</evidence>
<evidence type="ECO:0000259" key="7">
    <source>
        <dbReference type="PROSITE" id="PS50106"/>
    </source>
</evidence>
<feature type="transmembrane region" description="Helical" evidence="6">
    <location>
        <begin position="43"/>
        <end position="63"/>
    </location>
</feature>
<keyword evidence="6" id="KW-0812">Transmembrane</keyword>
<dbReference type="SUPFAM" id="SSF50494">
    <property type="entry name" value="Trypsin-like serine proteases"/>
    <property type="match status" value="1"/>
</dbReference>
<keyword evidence="9" id="KW-1185">Reference proteome</keyword>
<keyword evidence="4" id="KW-0720">Serine protease</keyword>
<dbReference type="InterPro" id="IPR009003">
    <property type="entry name" value="Peptidase_S1_PA"/>
</dbReference>
<dbReference type="PROSITE" id="PS50106">
    <property type="entry name" value="PDZ"/>
    <property type="match status" value="1"/>
</dbReference>
<dbReference type="RefSeq" id="WP_377929325.1">
    <property type="nucleotide sequence ID" value="NZ_JBHUEM010000033.1"/>
</dbReference>
<dbReference type="PANTHER" id="PTHR43343:SF3">
    <property type="entry name" value="PROTEASE DO-LIKE 8, CHLOROPLASTIC"/>
    <property type="match status" value="1"/>
</dbReference>
<gene>
    <name evidence="8" type="ORF">ACFSCX_16395</name>
</gene>
<evidence type="ECO:0000313" key="8">
    <source>
        <dbReference type="EMBL" id="MFD1738110.1"/>
    </source>
</evidence>
<dbReference type="Proteomes" id="UP001597214">
    <property type="component" value="Unassembled WGS sequence"/>
</dbReference>
<comment type="similarity">
    <text evidence="1">Belongs to the peptidase S1C family.</text>
</comment>
<dbReference type="PANTHER" id="PTHR43343">
    <property type="entry name" value="PEPTIDASE S12"/>
    <property type="match status" value="1"/>
</dbReference>
<feature type="region of interest" description="Disordered" evidence="5">
    <location>
        <begin position="78"/>
        <end position="104"/>
    </location>
</feature>
<evidence type="ECO:0000313" key="9">
    <source>
        <dbReference type="Proteomes" id="UP001597214"/>
    </source>
</evidence>
<keyword evidence="6" id="KW-0472">Membrane</keyword>
<name>A0ABW4LSF2_9BACI</name>
<evidence type="ECO:0000256" key="3">
    <source>
        <dbReference type="ARBA" id="ARBA00022801"/>
    </source>
</evidence>
<dbReference type="InterPro" id="IPR001478">
    <property type="entry name" value="PDZ"/>
</dbReference>
<keyword evidence="6" id="KW-1133">Transmembrane helix</keyword>
<dbReference type="InterPro" id="IPR001940">
    <property type="entry name" value="Peptidase_S1C"/>
</dbReference>
<reference evidence="9" key="1">
    <citation type="journal article" date="2019" name="Int. J. Syst. Evol. Microbiol.">
        <title>The Global Catalogue of Microorganisms (GCM) 10K type strain sequencing project: providing services to taxonomists for standard genome sequencing and annotation.</title>
        <authorList>
            <consortium name="The Broad Institute Genomics Platform"/>
            <consortium name="The Broad Institute Genome Sequencing Center for Infectious Disease"/>
            <person name="Wu L."/>
            <person name="Ma J."/>
        </authorList>
    </citation>
    <scope>NUCLEOTIDE SEQUENCE [LARGE SCALE GENOMIC DNA]</scope>
    <source>
        <strain evidence="9">CCUG 49339</strain>
    </source>
</reference>
<dbReference type="InterPro" id="IPR051201">
    <property type="entry name" value="Chloro_Bact_Ser_Proteases"/>
</dbReference>
<dbReference type="EMBL" id="JBHUEM010000033">
    <property type="protein sequence ID" value="MFD1738110.1"/>
    <property type="molecule type" value="Genomic_DNA"/>
</dbReference>
<dbReference type="InterPro" id="IPR036034">
    <property type="entry name" value="PDZ_sf"/>
</dbReference>